<evidence type="ECO:0000313" key="1">
    <source>
        <dbReference type="EMBL" id="ABQ28166.1"/>
    </source>
</evidence>
<name>A5G8P8_GEOUR</name>
<dbReference type="KEGG" id="gur:Gura_4022"/>
<sequence length="84" mass="9212">MPAKEDKMKTNERLSLFEAAKELKTTHLKVLMLLKQNALTGAMTDDEWYVDRSSLDCFLEHGADLQAPGGCRTSCNAKSCSCGG</sequence>
<gene>
    <name evidence="1" type="ordered locus">Gura_4022</name>
</gene>
<accession>A5G8P8</accession>
<protein>
    <submittedName>
        <fullName evidence="1">Uncharacterized protein</fullName>
    </submittedName>
</protein>
<dbReference type="EMBL" id="CP000698">
    <property type="protein sequence ID" value="ABQ28166.1"/>
    <property type="molecule type" value="Genomic_DNA"/>
</dbReference>
<dbReference type="HOGENOM" id="CLU_195934_0_0_7"/>
<dbReference type="Proteomes" id="UP000006695">
    <property type="component" value="Chromosome"/>
</dbReference>
<evidence type="ECO:0000313" key="2">
    <source>
        <dbReference type="Proteomes" id="UP000006695"/>
    </source>
</evidence>
<dbReference type="STRING" id="351605.Gura_4022"/>
<dbReference type="AlphaFoldDB" id="A5G8P8"/>
<reference evidence="1 2" key="1">
    <citation type="submission" date="2007-05" db="EMBL/GenBank/DDBJ databases">
        <title>Complete sequence of Geobacter uraniireducens Rf4.</title>
        <authorList>
            <consortium name="US DOE Joint Genome Institute"/>
            <person name="Copeland A."/>
            <person name="Lucas S."/>
            <person name="Lapidus A."/>
            <person name="Barry K."/>
            <person name="Detter J.C."/>
            <person name="Glavina del Rio T."/>
            <person name="Hammon N."/>
            <person name="Israni S."/>
            <person name="Dalin E."/>
            <person name="Tice H."/>
            <person name="Pitluck S."/>
            <person name="Chertkov O."/>
            <person name="Brettin T."/>
            <person name="Bruce D."/>
            <person name="Han C."/>
            <person name="Schmutz J."/>
            <person name="Larimer F."/>
            <person name="Land M."/>
            <person name="Hauser L."/>
            <person name="Kyrpides N."/>
            <person name="Mikhailova N."/>
            <person name="Shelobolina E."/>
            <person name="Aklujkar M."/>
            <person name="Lovley D."/>
            <person name="Richardson P."/>
        </authorList>
    </citation>
    <scope>NUCLEOTIDE SEQUENCE [LARGE SCALE GENOMIC DNA]</scope>
    <source>
        <strain evidence="1 2">Rf4</strain>
    </source>
</reference>
<organism evidence="1 2">
    <name type="scientific">Geotalea uraniireducens (strain Rf4)</name>
    <name type="common">Geobacter uraniireducens</name>
    <dbReference type="NCBI Taxonomy" id="351605"/>
    <lineage>
        <taxon>Bacteria</taxon>
        <taxon>Pseudomonadati</taxon>
        <taxon>Thermodesulfobacteriota</taxon>
        <taxon>Desulfuromonadia</taxon>
        <taxon>Geobacterales</taxon>
        <taxon>Geobacteraceae</taxon>
        <taxon>Geotalea</taxon>
    </lineage>
</organism>
<keyword evidence="2" id="KW-1185">Reference proteome</keyword>
<proteinExistence type="predicted"/>